<dbReference type="AlphaFoldDB" id="A0A6L6UCL1"/>
<accession>A0A6L6UCL1</accession>
<protein>
    <submittedName>
        <fullName evidence="2">DUF3784 domain-containing protein</fullName>
    </submittedName>
</protein>
<dbReference type="EMBL" id="WOWS01000003">
    <property type="protein sequence ID" value="MUU78494.1"/>
    <property type="molecule type" value="Genomic_DNA"/>
</dbReference>
<feature type="transmembrane region" description="Helical" evidence="1">
    <location>
        <begin position="76"/>
        <end position="93"/>
    </location>
</feature>
<keyword evidence="1" id="KW-1133">Transmembrane helix</keyword>
<keyword evidence="1" id="KW-0812">Transmembrane</keyword>
<evidence type="ECO:0000256" key="1">
    <source>
        <dbReference type="SAM" id="Phobius"/>
    </source>
</evidence>
<evidence type="ECO:0000313" key="2">
    <source>
        <dbReference type="EMBL" id="MUU78494.1"/>
    </source>
</evidence>
<dbReference type="Pfam" id="PF12650">
    <property type="entry name" value="DUF3784"/>
    <property type="match status" value="1"/>
</dbReference>
<organism evidence="2 3">
    <name type="scientific">Winogradskyella endarachnes</name>
    <dbReference type="NCBI Taxonomy" id="2681965"/>
    <lineage>
        <taxon>Bacteria</taxon>
        <taxon>Pseudomonadati</taxon>
        <taxon>Bacteroidota</taxon>
        <taxon>Flavobacteriia</taxon>
        <taxon>Flavobacteriales</taxon>
        <taxon>Flavobacteriaceae</taxon>
        <taxon>Winogradskyella</taxon>
    </lineage>
</organism>
<sequence length="102" mass="11600">MLFIIILFIVLGALIKYGKMYFLIASYNTMSTEKKENYDIEGIATVFRNAMFGMAVIMLIGLALSYGLDKPKLEEYFFFGALMIGIPYLLIVSNSDKFKLDN</sequence>
<keyword evidence="3" id="KW-1185">Reference proteome</keyword>
<proteinExistence type="predicted"/>
<comment type="caution">
    <text evidence="2">The sequence shown here is derived from an EMBL/GenBank/DDBJ whole genome shotgun (WGS) entry which is preliminary data.</text>
</comment>
<feature type="transmembrane region" description="Helical" evidence="1">
    <location>
        <begin position="42"/>
        <end position="64"/>
    </location>
</feature>
<reference evidence="2 3" key="1">
    <citation type="submission" date="2019-12" db="EMBL/GenBank/DDBJ databases">
        <authorList>
            <person name="Li J."/>
        </authorList>
    </citation>
    <scope>NUCLEOTIDE SEQUENCE [LARGE SCALE GENOMIC DNA]</scope>
    <source>
        <strain evidence="2 3">HL2-2</strain>
    </source>
</reference>
<name>A0A6L6UCL1_9FLAO</name>
<evidence type="ECO:0000313" key="3">
    <source>
        <dbReference type="Proteomes" id="UP000478208"/>
    </source>
</evidence>
<dbReference type="Proteomes" id="UP000478208">
    <property type="component" value="Unassembled WGS sequence"/>
</dbReference>
<dbReference type="InterPro" id="IPR017259">
    <property type="entry name" value="UCP037672"/>
</dbReference>
<keyword evidence="1" id="KW-0472">Membrane</keyword>
<gene>
    <name evidence="2" type="ORF">GN138_08565</name>
</gene>